<dbReference type="Proteomes" id="UP000199752">
    <property type="component" value="Chromosome 4"/>
</dbReference>
<dbReference type="EMBL" id="JTAI01000021">
    <property type="protein sequence ID" value="PPS93370.1"/>
    <property type="molecule type" value="Genomic_DNA"/>
</dbReference>
<dbReference type="AlphaFoldDB" id="A0A0S4TF36"/>
<name>A0A0S4TF36_CRYHO</name>
<dbReference type="VEuPathDB" id="CryptoDB:GY17_00003720"/>
<gene>
    <name evidence="2" type="ORF">CHUDEA4_1180</name>
    <name evidence="3" type="ORF">GY17_00003720</name>
</gene>
<evidence type="ECO:0000313" key="4">
    <source>
        <dbReference type="Proteomes" id="UP001429100"/>
    </source>
</evidence>
<reference evidence="3 4" key="1">
    <citation type="submission" date="2014-11" db="EMBL/GenBank/DDBJ databases">
        <title>Comparative genomic analysis of Cryptosporidium hominis reveals occurrence of genetic recombination in virulent subtypes.</title>
        <authorList>
            <person name="Guo Y."/>
            <person name="Tang K."/>
            <person name="Frace M."/>
            <person name="Li N."/>
            <person name="Roellig D.M."/>
            <person name="Sammons S."/>
            <person name="Knipe K."/>
            <person name="Rowe L."/>
            <person name="Feng Y."/>
            <person name="Xiao L."/>
        </authorList>
    </citation>
    <scope>NUCLEOTIDE SEQUENCE [LARGE SCALE GENOMIC DNA]</scope>
    <source>
        <strain evidence="3">30976</strain>
    </source>
</reference>
<dbReference type="Proteomes" id="UP001429100">
    <property type="component" value="Unassembled WGS sequence"/>
</dbReference>
<reference evidence="3 4" key="3">
    <citation type="submission" date="2017-10" db="EMBL/GenBank/DDBJ databases">
        <title>Consistent, comparative and evidence-based genome annotation and re-annotation for the closely-related species, Cryptosporidium parvum, C. hominis and C. tyzzeri.</title>
        <authorList>
            <person name="Baptista R.P."/>
            <person name="Li Y."/>
            <person name="Sateriale A."/>
            <person name="Striepen B."/>
            <person name="Kissinger J.C."/>
        </authorList>
    </citation>
    <scope>NUCLEOTIDE SEQUENCE [LARGE SCALE GENOMIC DNA]</scope>
    <source>
        <strain evidence="3">30976</strain>
    </source>
</reference>
<dbReference type="EMBL" id="LN877950">
    <property type="protein sequence ID" value="CUV05496.1"/>
    <property type="molecule type" value="Genomic_DNA"/>
</dbReference>
<accession>A0A0S4TF36</accession>
<dbReference type="VEuPathDB" id="CryptoDB:Chro.40139"/>
<reference evidence="2" key="2">
    <citation type="submission" date="2015-08" db="EMBL/GenBank/DDBJ databases">
        <authorList>
            <person name="Babu N.S."/>
            <person name="Beckwith C.J."/>
            <person name="Beseler K.G."/>
            <person name="Brison A."/>
            <person name="Carone J.V."/>
            <person name="Caskin T.P."/>
            <person name="Diamond M."/>
            <person name="Durham M.E."/>
            <person name="Foxe J.M."/>
            <person name="Go M."/>
            <person name="Henderson B.A."/>
            <person name="Jones I.B."/>
            <person name="McGettigan J.A."/>
            <person name="Micheletti S.J."/>
            <person name="Nasrallah M.E."/>
            <person name="Ortiz D."/>
            <person name="Piller C.R."/>
            <person name="Privatt S.R."/>
            <person name="Schneider S.L."/>
            <person name="Sharp S."/>
            <person name="Smith T.C."/>
            <person name="Stanton J.D."/>
            <person name="Ullery H.E."/>
            <person name="Wilson R.J."/>
            <person name="Serrano M.G."/>
            <person name="Buck G."/>
            <person name="Lee V."/>
            <person name="Wang Y."/>
            <person name="Carvalho R."/>
            <person name="Voegtly L."/>
            <person name="Shi R."/>
            <person name="Duckworth R."/>
            <person name="Johnson A."/>
            <person name="Loviza R."/>
            <person name="Walstead R."/>
            <person name="Shah Z."/>
            <person name="Kiflezghi M."/>
            <person name="Wade K."/>
            <person name="Ball S.L."/>
            <person name="Bradley K.W."/>
            <person name="Asai D.J."/>
            <person name="Bowman C.A."/>
            <person name="Russell D.A."/>
            <person name="Pope W.H."/>
            <person name="Jacobs-Sera D."/>
            <person name="Hendrix R.W."/>
            <person name="Hatfull G.F."/>
        </authorList>
    </citation>
    <scope>NUCLEOTIDE SEQUENCE [LARGE SCALE GENOMIC DNA]</scope>
</reference>
<dbReference type="VEuPathDB" id="CryptoDB:CHUDEA4_1180"/>
<feature type="transmembrane region" description="Helical" evidence="1">
    <location>
        <begin position="53"/>
        <end position="74"/>
    </location>
</feature>
<keyword evidence="4" id="KW-1185">Reference proteome</keyword>
<protein>
    <submittedName>
        <fullName evidence="2">Uncharacterized protein</fullName>
    </submittedName>
</protein>
<evidence type="ECO:0000256" key="1">
    <source>
        <dbReference type="SAM" id="Phobius"/>
    </source>
</evidence>
<proteinExistence type="predicted"/>
<evidence type="ECO:0000313" key="2">
    <source>
        <dbReference type="EMBL" id="CUV05496.1"/>
    </source>
</evidence>
<keyword evidence="1" id="KW-1133">Transmembrane helix</keyword>
<keyword evidence="1" id="KW-0472">Membrane</keyword>
<keyword evidence="1" id="KW-0812">Transmembrane</keyword>
<sequence>MSAFISTSFSLLLKELFSNKSIDTLKDKILENIDIKSAQILSKNIKKKHVSKLFNRFLLFSFLFFSTGLGYYYYTKIYKKRTSKDPNYKAYNLFGDIFSKFSRKKFTKLT</sequence>
<organism evidence="2">
    <name type="scientific">Cryptosporidium hominis</name>
    <dbReference type="NCBI Taxonomy" id="237895"/>
    <lineage>
        <taxon>Eukaryota</taxon>
        <taxon>Sar</taxon>
        <taxon>Alveolata</taxon>
        <taxon>Apicomplexa</taxon>
        <taxon>Conoidasida</taxon>
        <taxon>Coccidia</taxon>
        <taxon>Eucoccidiorida</taxon>
        <taxon>Eimeriorina</taxon>
        <taxon>Cryptosporidiidae</taxon>
        <taxon>Cryptosporidium</taxon>
    </lineage>
</organism>
<evidence type="ECO:0000313" key="3">
    <source>
        <dbReference type="EMBL" id="PPS93370.1"/>
    </source>
</evidence>